<reference evidence="5 6" key="1">
    <citation type="submission" date="2019-03" db="EMBL/GenBank/DDBJ databases">
        <title>Genomic Encyclopedia of Type Strains, Phase IV (KMG-IV): sequencing the most valuable type-strain genomes for metagenomic binning, comparative biology and taxonomic classification.</title>
        <authorList>
            <person name="Goeker M."/>
        </authorList>
    </citation>
    <scope>NUCLEOTIDE SEQUENCE [LARGE SCALE GENOMIC DNA]</scope>
    <source>
        <strain evidence="5 6">DSM 24176</strain>
    </source>
</reference>
<protein>
    <submittedName>
        <fullName evidence="5">Vancomycin resistance protein YoaR</fullName>
    </submittedName>
</protein>
<keyword evidence="3" id="KW-1133">Transmembrane helix</keyword>
<dbReference type="PANTHER" id="PTHR35788:SF1">
    <property type="entry name" value="EXPORTED PROTEIN"/>
    <property type="match status" value="1"/>
</dbReference>
<evidence type="ECO:0000256" key="1">
    <source>
        <dbReference type="ARBA" id="ARBA00022729"/>
    </source>
</evidence>
<gene>
    <name evidence="5" type="ORF">EDC19_2442</name>
</gene>
<dbReference type="InterPro" id="IPR011098">
    <property type="entry name" value="G5_dom"/>
</dbReference>
<dbReference type="PANTHER" id="PTHR35788">
    <property type="entry name" value="EXPORTED PROTEIN-RELATED"/>
    <property type="match status" value="1"/>
</dbReference>
<feature type="compositionally biased region" description="Basic and acidic residues" evidence="2">
    <location>
        <begin position="474"/>
        <end position="503"/>
    </location>
</feature>
<dbReference type="Pfam" id="PF04294">
    <property type="entry name" value="VanW"/>
    <property type="match status" value="1"/>
</dbReference>
<evidence type="ECO:0000256" key="3">
    <source>
        <dbReference type="SAM" id="Phobius"/>
    </source>
</evidence>
<feature type="domain" description="G5" evidence="4">
    <location>
        <begin position="377"/>
        <end position="457"/>
    </location>
</feature>
<evidence type="ECO:0000313" key="6">
    <source>
        <dbReference type="Proteomes" id="UP000294545"/>
    </source>
</evidence>
<dbReference type="AlphaFoldDB" id="A0A4R1MFX4"/>
<evidence type="ECO:0000259" key="4">
    <source>
        <dbReference type="PROSITE" id="PS51109"/>
    </source>
</evidence>
<dbReference type="Proteomes" id="UP000294545">
    <property type="component" value="Unassembled WGS sequence"/>
</dbReference>
<evidence type="ECO:0000256" key="2">
    <source>
        <dbReference type="SAM" id="MobiDB-lite"/>
    </source>
</evidence>
<keyword evidence="1" id="KW-0732">Signal</keyword>
<organism evidence="5 6">
    <name type="scientific">Natranaerovirga hydrolytica</name>
    <dbReference type="NCBI Taxonomy" id="680378"/>
    <lineage>
        <taxon>Bacteria</taxon>
        <taxon>Bacillati</taxon>
        <taxon>Bacillota</taxon>
        <taxon>Clostridia</taxon>
        <taxon>Lachnospirales</taxon>
        <taxon>Natranaerovirgaceae</taxon>
        <taxon>Natranaerovirga</taxon>
    </lineage>
</organism>
<dbReference type="InterPro" id="IPR022029">
    <property type="entry name" value="YoaR-like_PG-bd"/>
</dbReference>
<sequence length="524" mass="60074">MEQMKNNQTKKIFFTITIGVIIFFAVFFIVGYTYVNSSVDNDTISEGIFINNISMGGYTKAEAYEIIDEIVEEIKNNTLTLYYEDYTEEIPYSALEFEIINKEIIDDIFRIGKEGNLLKRYREIKNIEKNTKQYELEINYNEDNIDTILESLKNHFSINPKNAIIQRINNEFVIEEETIGYEFEYEATKEKIRSSILEPYEDVEVELVVNEIIPDYTKAYYEQLKEPIGMFSTSFNINDNQRTLNLKVGSSKITGTLLHPNEVISAIDQLGPINSENGYHPAPIIINGRIEDGVGGGVCQIATTLYNAALLAELEILERSNHSMPVSYIEKGKDAAVATGILDLKIKNSYEFPIYIESYVEGNKLYAIVYGMETRNANQEIVFEPVLIEAIEPPPANIIKDDTLFEGEKIEEQKAIRGYKVKLYKHIYQNGEILDTQLVNNSTYRATPATIRIGTKKQNQNSVTPTSSNPVQNDDLKENQEEKKEIIQEDNKEEDNKREETIHDLVDEILQSLQSRDEEINDLE</sequence>
<keyword evidence="6" id="KW-1185">Reference proteome</keyword>
<keyword evidence="3" id="KW-0812">Transmembrane</keyword>
<keyword evidence="3" id="KW-0472">Membrane</keyword>
<dbReference type="Gene3D" id="2.20.230.10">
    <property type="entry name" value="Resuscitation-promoting factor rpfb"/>
    <property type="match status" value="1"/>
</dbReference>
<dbReference type="OrthoDB" id="9797191at2"/>
<name>A0A4R1MFX4_9FIRM</name>
<dbReference type="PROSITE" id="PS51109">
    <property type="entry name" value="G5"/>
    <property type="match status" value="1"/>
</dbReference>
<feature type="region of interest" description="Disordered" evidence="2">
    <location>
        <begin position="453"/>
        <end position="503"/>
    </location>
</feature>
<comment type="caution">
    <text evidence="5">The sequence shown here is derived from an EMBL/GenBank/DDBJ whole genome shotgun (WGS) entry which is preliminary data.</text>
</comment>
<feature type="compositionally biased region" description="Polar residues" evidence="2">
    <location>
        <begin position="456"/>
        <end position="472"/>
    </location>
</feature>
<dbReference type="InterPro" id="IPR007391">
    <property type="entry name" value="Vancomycin_resist_VanW"/>
</dbReference>
<dbReference type="Pfam" id="PF12229">
    <property type="entry name" value="PG_binding_4"/>
    <property type="match status" value="1"/>
</dbReference>
<dbReference type="EMBL" id="SMGQ01000016">
    <property type="protein sequence ID" value="TCK89029.1"/>
    <property type="molecule type" value="Genomic_DNA"/>
</dbReference>
<accession>A0A4R1MFX4</accession>
<feature type="transmembrane region" description="Helical" evidence="3">
    <location>
        <begin position="12"/>
        <end position="35"/>
    </location>
</feature>
<dbReference type="SMART" id="SM01208">
    <property type="entry name" value="G5"/>
    <property type="match status" value="1"/>
</dbReference>
<proteinExistence type="predicted"/>
<dbReference type="InterPro" id="IPR052913">
    <property type="entry name" value="Glycopeptide_resist_protein"/>
</dbReference>
<dbReference type="Pfam" id="PF07501">
    <property type="entry name" value="G5"/>
    <property type="match status" value="1"/>
</dbReference>
<evidence type="ECO:0000313" key="5">
    <source>
        <dbReference type="EMBL" id="TCK89029.1"/>
    </source>
</evidence>